<protein>
    <submittedName>
        <fullName evidence="2">Uncharacterized protein</fullName>
    </submittedName>
</protein>
<feature type="chain" id="PRO_5016378184" evidence="1">
    <location>
        <begin position="20"/>
        <end position="326"/>
    </location>
</feature>
<feature type="signal peptide" evidence="1">
    <location>
        <begin position="1"/>
        <end position="19"/>
    </location>
</feature>
<reference evidence="2 3" key="1">
    <citation type="submission" date="2018-03" db="EMBL/GenBank/DDBJ databases">
        <title>Genomic Encyclopedia of Archaeal and Bacterial Type Strains, Phase II (KMG-II): from individual species to whole genera.</title>
        <authorList>
            <person name="Goeker M."/>
        </authorList>
    </citation>
    <scope>NUCLEOTIDE SEQUENCE [LARGE SCALE GENOMIC DNA]</scope>
    <source>
        <strain evidence="2 3">DSM 28229</strain>
    </source>
</reference>
<evidence type="ECO:0000313" key="2">
    <source>
        <dbReference type="EMBL" id="PWJ35010.1"/>
    </source>
</evidence>
<accession>A0A315YZ25</accession>
<dbReference type="OrthoDB" id="1415527at2"/>
<name>A0A315YZ25_SEDFL</name>
<proteinExistence type="predicted"/>
<evidence type="ECO:0000313" key="3">
    <source>
        <dbReference type="Proteomes" id="UP000245535"/>
    </source>
</evidence>
<keyword evidence="1" id="KW-0732">Signal</keyword>
<dbReference type="EMBL" id="QGDO01000010">
    <property type="protein sequence ID" value="PWJ35010.1"/>
    <property type="molecule type" value="Genomic_DNA"/>
</dbReference>
<comment type="caution">
    <text evidence="2">The sequence shown here is derived from an EMBL/GenBank/DDBJ whole genome shotgun (WGS) entry which is preliminary data.</text>
</comment>
<sequence>MKKSILTLLTLFLSFFSEAQSTQWVNEHQYPNCIQIQNDSVRVVLDPNVGGRVLVYEKNGKNVLWVNEKMDGMLWDDSLSKFEVSAGRFDIGPEKTTPKRNQLFKGKWTAEIVDQSTAKLTSIVDPLLEVQLVRVFKLSPNSSQLSCTQTIINKSAKAKSLAHWGRTFVKGGGICYVPLNPYSRLPKGYALYNKNPRNSIDINPAEEENIVAFDSLLVIKGKPSRPKFVMDSDKGWIAYSSKNDLLFLKTFEISTDKVYGDVIGNSISVWYYENEKCELEPIGPLELIGPNQEVSYTENWYLFDYPFKSENASAPNEVLNKISPLL</sequence>
<dbReference type="Proteomes" id="UP000245535">
    <property type="component" value="Unassembled WGS sequence"/>
</dbReference>
<keyword evidence="3" id="KW-1185">Reference proteome</keyword>
<organism evidence="2 3">
    <name type="scientific">Sediminitomix flava</name>
    <dbReference type="NCBI Taxonomy" id="379075"/>
    <lineage>
        <taxon>Bacteria</taxon>
        <taxon>Pseudomonadati</taxon>
        <taxon>Bacteroidota</taxon>
        <taxon>Cytophagia</taxon>
        <taxon>Cytophagales</taxon>
        <taxon>Flammeovirgaceae</taxon>
        <taxon>Sediminitomix</taxon>
    </lineage>
</organism>
<dbReference type="RefSeq" id="WP_109622779.1">
    <property type="nucleotide sequence ID" value="NZ_QGDO01000010.1"/>
</dbReference>
<gene>
    <name evidence="2" type="ORF">BC781_11051</name>
</gene>
<dbReference type="AlphaFoldDB" id="A0A315YZ25"/>
<evidence type="ECO:0000256" key="1">
    <source>
        <dbReference type="SAM" id="SignalP"/>
    </source>
</evidence>